<dbReference type="EnsemblMetazoa" id="tetur04g00100.1">
    <property type="protein sequence ID" value="tetur04g00100.1"/>
    <property type="gene ID" value="tetur04g00100"/>
</dbReference>
<organism evidence="3 4">
    <name type="scientific">Tetranychus urticae</name>
    <name type="common">Two-spotted spider mite</name>
    <dbReference type="NCBI Taxonomy" id="32264"/>
    <lineage>
        <taxon>Eukaryota</taxon>
        <taxon>Metazoa</taxon>
        <taxon>Ecdysozoa</taxon>
        <taxon>Arthropoda</taxon>
        <taxon>Chelicerata</taxon>
        <taxon>Arachnida</taxon>
        <taxon>Acari</taxon>
        <taxon>Acariformes</taxon>
        <taxon>Trombidiformes</taxon>
        <taxon>Prostigmata</taxon>
        <taxon>Eleutherengona</taxon>
        <taxon>Raphignathae</taxon>
        <taxon>Tetranychoidea</taxon>
        <taxon>Tetranychidae</taxon>
        <taxon>Tetranychus</taxon>
    </lineage>
</organism>
<feature type="chain" id="PRO_5004580195" description="Orcokinin" evidence="2">
    <location>
        <begin position="22"/>
        <end position="363"/>
    </location>
</feature>
<evidence type="ECO:0000256" key="2">
    <source>
        <dbReference type="SAM" id="SignalP"/>
    </source>
</evidence>
<evidence type="ECO:0000256" key="1">
    <source>
        <dbReference type="SAM" id="MobiDB-lite"/>
    </source>
</evidence>
<dbReference type="HOGENOM" id="CLU_763604_0_0_1"/>
<dbReference type="OMA" id="RAGPDSM"/>
<accession>T1K158</accession>
<name>T1K158_TETUR</name>
<protein>
    <recommendedName>
        <fullName evidence="5">Orcokinin</fullName>
    </recommendedName>
</protein>
<dbReference type="STRING" id="32264.T1K158"/>
<keyword evidence="4" id="KW-1185">Reference proteome</keyword>
<dbReference type="AlphaFoldDB" id="T1K158"/>
<feature type="signal peptide" evidence="2">
    <location>
        <begin position="1"/>
        <end position="21"/>
    </location>
</feature>
<dbReference type="KEGG" id="tut:107359907"/>
<evidence type="ECO:0000313" key="3">
    <source>
        <dbReference type="EnsemblMetazoa" id="tetur04g00100.1"/>
    </source>
</evidence>
<keyword evidence="2" id="KW-0732">Signal</keyword>
<reference evidence="4" key="1">
    <citation type="submission" date="2011-08" db="EMBL/GenBank/DDBJ databases">
        <authorList>
            <person name="Rombauts S."/>
        </authorList>
    </citation>
    <scope>NUCLEOTIDE SEQUENCE</scope>
    <source>
        <strain evidence="4">London</strain>
    </source>
</reference>
<feature type="compositionally biased region" description="Polar residues" evidence="1">
    <location>
        <begin position="139"/>
        <end position="150"/>
    </location>
</feature>
<sequence>MNFQSICLMIAMIINLTIVTATSTVAINTIENEVTSSSSLLPSTLSTPSSHRTGKQFIDELVQNGTLDSIPGKQIIKLLDPPTKGLINKIIHSMKDSTMDKVDLIGLSGIEVLRMVEKQSKGQVSSSLNNVAEKDLASRWNQLKESSTQSKSKRAGPDSMSGWVVGSSKRSARSVQPEEFTGSPSKRNFDEIDRSELSGFAGKRNFDEIDRSAFVGFNGKRNFDEIDRSGLAGFRGKKNFDEIDRSSFTGFTGGKRDNHYYLRQLGLPFGYRLASLAHNADKKNFDEIDRTNLNGFRGRRNFDEIDSSGFTGFYKRNYDEIDNSGFNGFVGKRNFDEIDRSAFSGFTKRNNALNEEKLKTPKA</sequence>
<gene>
    <name evidence="3" type="primary">107359907</name>
</gene>
<evidence type="ECO:0008006" key="5">
    <source>
        <dbReference type="Google" id="ProtNLM"/>
    </source>
</evidence>
<feature type="region of interest" description="Disordered" evidence="1">
    <location>
        <begin position="139"/>
        <end position="188"/>
    </location>
</feature>
<dbReference type="OrthoDB" id="6093641at2759"/>
<reference evidence="3" key="2">
    <citation type="submission" date="2015-06" db="UniProtKB">
        <authorList>
            <consortium name="EnsemblMetazoa"/>
        </authorList>
    </citation>
    <scope>IDENTIFICATION</scope>
</reference>
<evidence type="ECO:0000313" key="4">
    <source>
        <dbReference type="Proteomes" id="UP000015104"/>
    </source>
</evidence>
<proteinExistence type="predicted"/>
<dbReference type="EMBL" id="CAEY01001343">
    <property type="status" value="NOT_ANNOTATED_CDS"/>
    <property type="molecule type" value="Genomic_DNA"/>
</dbReference>
<dbReference type="Proteomes" id="UP000015104">
    <property type="component" value="Unassembled WGS sequence"/>
</dbReference>